<dbReference type="AlphaFoldDB" id="A0A1Y2MVX3"/>
<dbReference type="STRING" id="2074.BG845_03596"/>
<dbReference type="EMBL" id="MIGB01000018">
    <property type="protein sequence ID" value="OSY39322.1"/>
    <property type="molecule type" value="Genomic_DNA"/>
</dbReference>
<accession>A0A1Y2MVX3</accession>
<proteinExistence type="predicted"/>
<reference evidence="1 2" key="1">
    <citation type="submission" date="2016-09" db="EMBL/GenBank/DDBJ databases">
        <title>Pseudonocardia autotrophica DSM535, a candidate organism with high potential of specific P450 cytochromes.</title>
        <authorList>
            <person name="Grumaz C."/>
            <person name="Vainshtein Y."/>
            <person name="Kirstahler P."/>
            <person name="Sohn K."/>
        </authorList>
    </citation>
    <scope>NUCLEOTIDE SEQUENCE [LARGE SCALE GENOMIC DNA]</scope>
    <source>
        <strain evidence="1 2">DSM 535</strain>
    </source>
</reference>
<evidence type="ECO:0000313" key="2">
    <source>
        <dbReference type="Proteomes" id="UP000194360"/>
    </source>
</evidence>
<name>A0A1Y2MVX3_PSEAH</name>
<dbReference type="Proteomes" id="UP000194360">
    <property type="component" value="Unassembled WGS sequence"/>
</dbReference>
<sequence length="143" mass="13980">MIIKVDRERGGGAVSAPMAIAALALLAAIGLGIDGVRAAQGLATADAVAEEAARAAGQALDVDELRRGSAVVDPAGAVAAAQAHLAAAGVDGTVTVVAPQRIRVEARITQPTVLLGLVGRTEITSRGAAEAVLVAVPPDGGPP</sequence>
<protein>
    <submittedName>
        <fullName evidence="1">Uncharacterized protein</fullName>
    </submittedName>
</protein>
<gene>
    <name evidence="1" type="ORF">BG845_03596</name>
</gene>
<comment type="caution">
    <text evidence="1">The sequence shown here is derived from an EMBL/GenBank/DDBJ whole genome shotgun (WGS) entry which is preliminary data.</text>
</comment>
<organism evidence="1 2">
    <name type="scientific">Pseudonocardia autotrophica</name>
    <name type="common">Amycolata autotrophica</name>
    <name type="synonym">Nocardia autotrophica</name>
    <dbReference type="NCBI Taxonomy" id="2074"/>
    <lineage>
        <taxon>Bacteria</taxon>
        <taxon>Bacillati</taxon>
        <taxon>Actinomycetota</taxon>
        <taxon>Actinomycetes</taxon>
        <taxon>Pseudonocardiales</taxon>
        <taxon>Pseudonocardiaceae</taxon>
        <taxon>Pseudonocardia</taxon>
    </lineage>
</organism>
<keyword evidence="2" id="KW-1185">Reference proteome</keyword>
<evidence type="ECO:0000313" key="1">
    <source>
        <dbReference type="EMBL" id="OSY39322.1"/>
    </source>
</evidence>